<dbReference type="InterPro" id="IPR052512">
    <property type="entry name" value="4CMD/NDH-1_regulator"/>
</dbReference>
<comment type="caution">
    <text evidence="2">The sequence shown here is derived from an EMBL/GenBank/DDBJ whole genome shotgun (WGS) entry which is preliminary data.</text>
</comment>
<dbReference type="Pfam" id="PF02627">
    <property type="entry name" value="CMD"/>
    <property type="match status" value="1"/>
</dbReference>
<sequence length="124" mass="13387">MSDERFEAGMAIRRRVMGDGYVDRAVARTEGTESAQVQRFITENVWGSVWTRDGLAPRDSSLLTIGILTALRTTEELAGHVRGALTNGLTRDEITEAIVQTAGYCGAPAALAAMRAAQQVFDEA</sequence>
<dbReference type="InterPro" id="IPR003779">
    <property type="entry name" value="CMD-like"/>
</dbReference>
<feature type="domain" description="Carboxymuconolactone decarboxylase-like" evidence="1">
    <location>
        <begin position="36"/>
        <end position="118"/>
    </location>
</feature>
<organism evidence="2 3">
    <name type="scientific">Tsukamurella soli</name>
    <dbReference type="NCBI Taxonomy" id="644556"/>
    <lineage>
        <taxon>Bacteria</taxon>
        <taxon>Bacillati</taxon>
        <taxon>Actinomycetota</taxon>
        <taxon>Actinomycetes</taxon>
        <taxon>Mycobacteriales</taxon>
        <taxon>Tsukamurellaceae</taxon>
        <taxon>Tsukamurella</taxon>
    </lineage>
</organism>
<dbReference type="SUPFAM" id="SSF69118">
    <property type="entry name" value="AhpD-like"/>
    <property type="match status" value="1"/>
</dbReference>
<name>A0ABP8J2E7_9ACTN</name>
<dbReference type="InterPro" id="IPR029032">
    <property type="entry name" value="AhpD-like"/>
</dbReference>
<dbReference type="PANTHER" id="PTHR33570:SF2">
    <property type="entry name" value="CARBOXYMUCONOLACTONE DECARBOXYLASE-LIKE DOMAIN-CONTAINING PROTEIN"/>
    <property type="match status" value="1"/>
</dbReference>
<dbReference type="Gene3D" id="1.20.1290.10">
    <property type="entry name" value="AhpD-like"/>
    <property type="match status" value="1"/>
</dbReference>
<accession>A0ABP8J2E7</accession>
<evidence type="ECO:0000313" key="2">
    <source>
        <dbReference type="EMBL" id="GAA4383349.1"/>
    </source>
</evidence>
<protein>
    <submittedName>
        <fullName evidence="2">4-carboxymuconolactone decarboxylase</fullName>
    </submittedName>
</protein>
<gene>
    <name evidence="2" type="primary">pcaC</name>
    <name evidence="2" type="ORF">GCM10023147_02390</name>
</gene>
<keyword evidence="3" id="KW-1185">Reference proteome</keyword>
<evidence type="ECO:0000313" key="3">
    <source>
        <dbReference type="Proteomes" id="UP001500635"/>
    </source>
</evidence>
<dbReference type="Proteomes" id="UP001500635">
    <property type="component" value="Unassembled WGS sequence"/>
</dbReference>
<dbReference type="RefSeq" id="WP_344989700.1">
    <property type="nucleotide sequence ID" value="NZ_BAABFR010000002.1"/>
</dbReference>
<evidence type="ECO:0000259" key="1">
    <source>
        <dbReference type="Pfam" id="PF02627"/>
    </source>
</evidence>
<reference evidence="3" key="1">
    <citation type="journal article" date="2019" name="Int. J. Syst. Evol. Microbiol.">
        <title>The Global Catalogue of Microorganisms (GCM) 10K type strain sequencing project: providing services to taxonomists for standard genome sequencing and annotation.</title>
        <authorList>
            <consortium name="The Broad Institute Genomics Platform"/>
            <consortium name="The Broad Institute Genome Sequencing Center for Infectious Disease"/>
            <person name="Wu L."/>
            <person name="Ma J."/>
        </authorList>
    </citation>
    <scope>NUCLEOTIDE SEQUENCE [LARGE SCALE GENOMIC DNA]</scope>
    <source>
        <strain evidence="3">JCM 17688</strain>
    </source>
</reference>
<proteinExistence type="predicted"/>
<dbReference type="PANTHER" id="PTHR33570">
    <property type="entry name" value="4-CARBOXYMUCONOLACTONE DECARBOXYLASE FAMILY PROTEIN"/>
    <property type="match status" value="1"/>
</dbReference>
<dbReference type="EMBL" id="BAABFR010000002">
    <property type="protein sequence ID" value="GAA4383349.1"/>
    <property type="molecule type" value="Genomic_DNA"/>
</dbReference>